<dbReference type="Pfam" id="PF01850">
    <property type="entry name" value="PIN"/>
    <property type="match status" value="1"/>
</dbReference>
<dbReference type="EMBL" id="MGFS01000026">
    <property type="protein sequence ID" value="OGM11064.1"/>
    <property type="molecule type" value="Genomic_DNA"/>
</dbReference>
<protein>
    <submittedName>
        <fullName evidence="2">Twitching motility protein PilT</fullName>
    </submittedName>
</protein>
<dbReference type="InterPro" id="IPR029060">
    <property type="entry name" value="PIN-like_dom_sf"/>
</dbReference>
<comment type="caution">
    <text evidence="2">The sequence shown here is derived from an EMBL/GenBank/DDBJ whole genome shotgun (WGS) entry which is preliminary data.</text>
</comment>
<name>A0A1F7X7N0_9BACT</name>
<dbReference type="InterPro" id="IPR002716">
    <property type="entry name" value="PIN_dom"/>
</dbReference>
<accession>A0A1F7X7N0</accession>
<proteinExistence type="predicted"/>
<reference evidence="2 3" key="1">
    <citation type="journal article" date="2016" name="Nat. Commun.">
        <title>Thousands of microbial genomes shed light on interconnected biogeochemical processes in an aquifer system.</title>
        <authorList>
            <person name="Anantharaman K."/>
            <person name="Brown C.T."/>
            <person name="Hug L.A."/>
            <person name="Sharon I."/>
            <person name="Castelle C.J."/>
            <person name="Probst A.J."/>
            <person name="Thomas B.C."/>
            <person name="Singh A."/>
            <person name="Wilkins M.J."/>
            <person name="Karaoz U."/>
            <person name="Brodie E.L."/>
            <person name="Williams K.H."/>
            <person name="Hubbard S.S."/>
            <person name="Banfield J.F."/>
        </authorList>
    </citation>
    <scope>NUCLEOTIDE SEQUENCE [LARGE SCALE GENOMIC DNA]</scope>
</reference>
<evidence type="ECO:0000313" key="3">
    <source>
        <dbReference type="Proteomes" id="UP000177053"/>
    </source>
</evidence>
<dbReference type="Gene3D" id="3.40.50.1010">
    <property type="entry name" value="5'-nuclease"/>
    <property type="match status" value="1"/>
</dbReference>
<gene>
    <name evidence="2" type="ORF">A2Z22_03650</name>
</gene>
<sequence>MHEVFESIEIVHDTKDIKLIENVARTCRLMPNDAVIAATCKFYDIKNLATFDADFKRVDYLEIVKI</sequence>
<evidence type="ECO:0000259" key="1">
    <source>
        <dbReference type="Pfam" id="PF01850"/>
    </source>
</evidence>
<evidence type="ECO:0000313" key="2">
    <source>
        <dbReference type="EMBL" id="OGM11064.1"/>
    </source>
</evidence>
<feature type="domain" description="PIN" evidence="1">
    <location>
        <begin position="6"/>
        <end position="59"/>
    </location>
</feature>
<dbReference type="PANTHER" id="PTHR39677:SF4">
    <property type="entry name" value="RIBONUCLEASE VAPC6"/>
    <property type="match status" value="1"/>
</dbReference>
<dbReference type="AlphaFoldDB" id="A0A1F7X7N0"/>
<dbReference type="Proteomes" id="UP000177053">
    <property type="component" value="Unassembled WGS sequence"/>
</dbReference>
<dbReference type="PANTHER" id="PTHR39677">
    <property type="entry name" value="RIBONUCLEASE VAPC6"/>
    <property type="match status" value="1"/>
</dbReference>
<dbReference type="SUPFAM" id="SSF88723">
    <property type="entry name" value="PIN domain-like"/>
    <property type="match status" value="1"/>
</dbReference>
<organism evidence="2 3">
    <name type="scientific">Candidatus Woesebacteria bacterium RBG_16_34_12</name>
    <dbReference type="NCBI Taxonomy" id="1802480"/>
    <lineage>
        <taxon>Bacteria</taxon>
        <taxon>Candidatus Woeseibacteriota</taxon>
    </lineage>
</organism>